<comment type="caution">
    <text evidence="1">The sequence shown here is derived from an EMBL/GenBank/DDBJ whole genome shotgun (WGS) entry which is preliminary data.</text>
</comment>
<organism evidence="1 2">
    <name type="scientific">Xylaria grammica</name>
    <dbReference type="NCBI Taxonomy" id="363999"/>
    <lineage>
        <taxon>Eukaryota</taxon>
        <taxon>Fungi</taxon>
        <taxon>Dikarya</taxon>
        <taxon>Ascomycota</taxon>
        <taxon>Pezizomycotina</taxon>
        <taxon>Sordariomycetes</taxon>
        <taxon>Xylariomycetidae</taxon>
        <taxon>Xylariales</taxon>
        <taxon>Xylariaceae</taxon>
        <taxon>Xylaria</taxon>
    </lineage>
</organism>
<accession>A0A439CMT9</accession>
<dbReference type="Proteomes" id="UP000286045">
    <property type="component" value="Unassembled WGS sequence"/>
</dbReference>
<gene>
    <name evidence="1" type="ORF">EKO27_g11646</name>
</gene>
<evidence type="ECO:0000313" key="2">
    <source>
        <dbReference type="Proteomes" id="UP000286045"/>
    </source>
</evidence>
<protein>
    <submittedName>
        <fullName evidence="1">Uncharacterized protein</fullName>
    </submittedName>
</protein>
<name>A0A439CMT9_9PEZI</name>
<keyword evidence="2" id="KW-1185">Reference proteome</keyword>
<sequence length="258" mass="29616">MESNTDFDATKRTWAVARETFTRLVGLQAPHLTNQDLNELRIICTDLDLSTGKPADGGEVFIRPGSTARIRSILERTKPWLHCPLLDEKDSAPEVAAMQIHGCLISALVWGVDGSTPLMMQTDWQRRYMRYDEGERLQRFKVYGTADWAEWRVELLIEKMDGSTPHISCLLADDALLRNDQLSHAEIWCIIAITVRRLREYYKHRIIPLRIVQGYLDGRDGYLRARKSPILDFSQYDREKMELVLSWCIGDAVGHTGP</sequence>
<proteinExistence type="predicted"/>
<dbReference type="EMBL" id="RYZI01000787">
    <property type="protein sequence ID" value="RWA03462.1"/>
    <property type="molecule type" value="Genomic_DNA"/>
</dbReference>
<reference evidence="1 2" key="1">
    <citation type="submission" date="2018-12" db="EMBL/GenBank/DDBJ databases">
        <title>Draft genome sequence of Xylaria grammica IHI A82.</title>
        <authorList>
            <person name="Buettner E."/>
            <person name="Kellner H."/>
        </authorList>
    </citation>
    <scope>NUCLEOTIDE SEQUENCE [LARGE SCALE GENOMIC DNA]</scope>
    <source>
        <strain evidence="1 2">IHI A82</strain>
    </source>
</reference>
<dbReference type="AlphaFoldDB" id="A0A439CMT9"/>
<evidence type="ECO:0000313" key="1">
    <source>
        <dbReference type="EMBL" id="RWA03462.1"/>
    </source>
</evidence>